<dbReference type="AlphaFoldDB" id="A0A2H0QVM5"/>
<feature type="region of interest" description="Disordered" evidence="1">
    <location>
        <begin position="217"/>
        <end position="245"/>
    </location>
</feature>
<feature type="compositionally biased region" description="Basic and acidic residues" evidence="1">
    <location>
        <begin position="217"/>
        <end position="228"/>
    </location>
</feature>
<proteinExistence type="predicted"/>
<name>A0A2H0QVM5_9BACT</name>
<evidence type="ECO:0000313" key="2">
    <source>
        <dbReference type="EMBL" id="PIR38287.1"/>
    </source>
</evidence>
<dbReference type="Gene3D" id="3.40.30.10">
    <property type="entry name" value="Glutaredoxin"/>
    <property type="match status" value="1"/>
</dbReference>
<accession>A0A2H0QVM5</accession>
<dbReference type="EMBL" id="PCXL01000011">
    <property type="protein sequence ID" value="PIR38287.1"/>
    <property type="molecule type" value="Genomic_DNA"/>
</dbReference>
<evidence type="ECO:0008006" key="4">
    <source>
        <dbReference type="Google" id="ProtNLM"/>
    </source>
</evidence>
<protein>
    <recommendedName>
        <fullName evidence="4">Thioredoxin domain-containing protein</fullName>
    </recommendedName>
</protein>
<comment type="caution">
    <text evidence="2">The sequence shown here is derived from an EMBL/GenBank/DDBJ whole genome shotgun (WGS) entry which is preliminary data.</text>
</comment>
<reference evidence="2 3" key="1">
    <citation type="submission" date="2017-09" db="EMBL/GenBank/DDBJ databases">
        <title>Depth-based differentiation of microbial function through sediment-hosted aquifers and enrichment of novel symbionts in the deep terrestrial subsurface.</title>
        <authorList>
            <person name="Probst A.J."/>
            <person name="Ladd B."/>
            <person name="Jarett J.K."/>
            <person name="Geller-Mcgrath D.E."/>
            <person name="Sieber C.M."/>
            <person name="Emerson J.B."/>
            <person name="Anantharaman K."/>
            <person name="Thomas B.C."/>
            <person name="Malmstrom R."/>
            <person name="Stieglmeier M."/>
            <person name="Klingl A."/>
            <person name="Woyke T."/>
            <person name="Ryan C.M."/>
            <person name="Banfield J.F."/>
        </authorList>
    </citation>
    <scope>NUCLEOTIDE SEQUENCE [LARGE SCALE GENOMIC DNA]</scope>
    <source>
        <strain evidence="2">CG10_big_fil_rev_8_21_14_0_10_42_12</strain>
    </source>
</reference>
<gene>
    <name evidence="2" type="ORF">COV34_01610</name>
</gene>
<organism evidence="2 3">
    <name type="scientific">Candidatus Zambryskibacteria bacterium CG10_big_fil_rev_8_21_14_0_10_42_12</name>
    <dbReference type="NCBI Taxonomy" id="1975115"/>
    <lineage>
        <taxon>Bacteria</taxon>
        <taxon>Candidatus Zambryskiibacteriota</taxon>
    </lineage>
</organism>
<evidence type="ECO:0000313" key="3">
    <source>
        <dbReference type="Proteomes" id="UP000231333"/>
    </source>
</evidence>
<sequence>MKRIAWRTYIIAFVITSTIFALAFGLSNTLNQKRLEEIRSIESKIAVDILSIETQFSLLEDLSCSDIGSTFLSKELASIGSQLQFMERERDPNDPEFLNLKKYYSLLLIKDQLLTKQVAEKCNTDTITILYFYSNKEEDCEDCGKQGAVLTRLQELYPEVRVYPFDYYLDTPAVEALVSVHNVDPEFPALKIKNQNYYGLKTLTDLEELIPELEELKKAREDSPRQDEVEAGAAKLESATSTEEN</sequence>
<evidence type="ECO:0000256" key="1">
    <source>
        <dbReference type="SAM" id="MobiDB-lite"/>
    </source>
</evidence>
<dbReference type="Proteomes" id="UP000231333">
    <property type="component" value="Unassembled WGS sequence"/>
</dbReference>